<keyword evidence="1" id="KW-1133">Transmembrane helix</keyword>
<keyword evidence="1" id="KW-0472">Membrane</keyword>
<keyword evidence="3" id="KW-1185">Reference proteome</keyword>
<dbReference type="InterPro" id="IPR058725">
    <property type="entry name" value="YczF"/>
</dbReference>
<feature type="transmembrane region" description="Helical" evidence="1">
    <location>
        <begin position="64"/>
        <end position="83"/>
    </location>
</feature>
<dbReference type="AlphaFoldDB" id="A0A6B3TP82"/>
<gene>
    <name evidence="2" type="ORF">G4Z05_04195</name>
</gene>
<dbReference type="RefSeq" id="WP_163183849.1">
    <property type="nucleotide sequence ID" value="NZ_JAAIUV010000004.1"/>
</dbReference>
<dbReference type="EMBL" id="JAAIUV010000004">
    <property type="protein sequence ID" value="NEX78090.1"/>
    <property type="molecule type" value="Genomic_DNA"/>
</dbReference>
<evidence type="ECO:0000313" key="2">
    <source>
        <dbReference type="EMBL" id="NEX78090.1"/>
    </source>
</evidence>
<dbReference type="Proteomes" id="UP000481621">
    <property type="component" value="Unassembled WGS sequence"/>
</dbReference>
<keyword evidence="1" id="KW-0812">Transmembrane</keyword>
<evidence type="ECO:0000313" key="3">
    <source>
        <dbReference type="Proteomes" id="UP000481621"/>
    </source>
</evidence>
<feature type="transmembrane region" description="Helical" evidence="1">
    <location>
        <begin position="20"/>
        <end position="44"/>
    </location>
</feature>
<comment type="caution">
    <text evidence="2">The sequence shown here is derived from an EMBL/GenBank/DDBJ whole genome shotgun (WGS) entry which is preliminary data.</text>
</comment>
<reference evidence="2" key="1">
    <citation type="submission" date="2020-02" db="EMBL/GenBank/DDBJ databases">
        <title>Bacillus sedimentmangrovi sp. nov., isolated from sediment of the mangrove ecosystem.</title>
        <authorList>
            <person name="Liu G."/>
        </authorList>
    </citation>
    <scope>NUCLEOTIDE SEQUENCE [LARGE SCALE GENOMIC DNA]</scope>
    <source>
        <strain evidence="2">SgZ-7</strain>
    </source>
</reference>
<proteinExistence type="predicted"/>
<accession>A0A6B3TP82</accession>
<protein>
    <submittedName>
        <fullName evidence="2">Uncharacterized protein</fullName>
    </submittedName>
</protein>
<name>A0A6B3TP82_9BACI</name>
<dbReference type="Pfam" id="PF26310">
    <property type="entry name" value="YczF"/>
    <property type="match status" value="1"/>
</dbReference>
<evidence type="ECO:0000256" key="1">
    <source>
        <dbReference type="SAM" id="Phobius"/>
    </source>
</evidence>
<organism evidence="2 3">
    <name type="scientific">Neobacillus thermocopriae</name>
    <dbReference type="NCBI Taxonomy" id="1215031"/>
    <lineage>
        <taxon>Bacteria</taxon>
        <taxon>Bacillati</taxon>
        <taxon>Bacillota</taxon>
        <taxon>Bacilli</taxon>
        <taxon>Bacillales</taxon>
        <taxon>Bacillaceae</taxon>
        <taxon>Neobacillus</taxon>
    </lineage>
</organism>
<sequence length="101" mass="11417">MIYTINIKANIKGVNLVKLILVTTLLSFGLFSVIIAMDFIMGLTEKNIIATALNPFKVMEPNEYFILFLLFLVFIIDMIGFYLNKKRQSPSQPNNEGTPKG</sequence>